<protein>
    <recommendedName>
        <fullName evidence="2">Disease resistance R13L4/SHOC-2-like LRR domain-containing protein</fullName>
    </recommendedName>
</protein>
<name>A0A438GNX5_VITVI</name>
<dbReference type="EMBL" id="QGNW01000381">
    <property type="protein sequence ID" value="RVW73884.1"/>
    <property type="molecule type" value="Genomic_DNA"/>
</dbReference>
<evidence type="ECO:0000313" key="4">
    <source>
        <dbReference type="Proteomes" id="UP000288805"/>
    </source>
</evidence>
<proteinExistence type="predicted"/>
<accession>A0A438GNX5</accession>
<evidence type="ECO:0000256" key="1">
    <source>
        <dbReference type="ARBA" id="ARBA00022737"/>
    </source>
</evidence>
<keyword evidence="1" id="KW-0677">Repeat</keyword>
<dbReference type="AlphaFoldDB" id="A0A438GNX5"/>
<dbReference type="SUPFAM" id="SSF52047">
    <property type="entry name" value="RNI-like"/>
    <property type="match status" value="1"/>
</dbReference>
<feature type="domain" description="Disease resistance R13L4/SHOC-2-like LRR" evidence="2">
    <location>
        <begin position="2"/>
        <end position="70"/>
    </location>
</feature>
<evidence type="ECO:0000313" key="3">
    <source>
        <dbReference type="EMBL" id="RVW73884.1"/>
    </source>
</evidence>
<comment type="caution">
    <text evidence="3">The sequence shown here is derived from an EMBL/GenBank/DDBJ whole genome shotgun (WGS) entry which is preliminary data.</text>
</comment>
<dbReference type="Proteomes" id="UP000288805">
    <property type="component" value="Unassembled WGS sequence"/>
</dbReference>
<reference evidence="3 4" key="1">
    <citation type="journal article" date="2018" name="PLoS Genet.">
        <title>Population sequencing reveals clonal diversity and ancestral inbreeding in the grapevine cultivar Chardonnay.</title>
        <authorList>
            <person name="Roach M.J."/>
            <person name="Johnson D.L."/>
            <person name="Bohlmann J."/>
            <person name="van Vuuren H.J."/>
            <person name="Jones S.J."/>
            <person name="Pretorius I.S."/>
            <person name="Schmidt S.A."/>
            <person name="Borneman A.R."/>
        </authorList>
    </citation>
    <scope>NUCLEOTIDE SEQUENCE [LARGE SCALE GENOMIC DNA]</scope>
    <source>
        <strain evidence="4">cv. Chardonnay</strain>
        <tissue evidence="3">Leaf</tissue>
    </source>
</reference>
<dbReference type="InterPro" id="IPR032675">
    <property type="entry name" value="LRR_dom_sf"/>
</dbReference>
<dbReference type="InterPro" id="IPR055414">
    <property type="entry name" value="LRR_R13L4/SHOC2-like"/>
</dbReference>
<dbReference type="Pfam" id="PF23598">
    <property type="entry name" value="LRR_14"/>
    <property type="match status" value="1"/>
</dbReference>
<dbReference type="Gene3D" id="3.80.10.10">
    <property type="entry name" value="Ribonuclease Inhibitor"/>
    <property type="match status" value="1"/>
</dbReference>
<sequence length="216" mass="24657">MEFPPEIGELSHLEVLDLEGTEIIDLPATIRKLTNLRCLKVSFYGYDNSNIIEEVCSLNRLDSVKLYWPEIVLLNDLRNESSQVNLPWMQFRFTVGSHMKRIISRVPPELAAKFEEQESCLKYVNGECNEIQTIGDVDVDVDDDKVVVLGSLDLKALEPYSCPQLTTIFTLELVKNLKSLKELVVEDCPKINNILTYEVPAADVRSWITEKIMLSH</sequence>
<evidence type="ECO:0000259" key="2">
    <source>
        <dbReference type="Pfam" id="PF23598"/>
    </source>
</evidence>
<organism evidence="3 4">
    <name type="scientific">Vitis vinifera</name>
    <name type="common">Grape</name>
    <dbReference type="NCBI Taxonomy" id="29760"/>
    <lineage>
        <taxon>Eukaryota</taxon>
        <taxon>Viridiplantae</taxon>
        <taxon>Streptophyta</taxon>
        <taxon>Embryophyta</taxon>
        <taxon>Tracheophyta</taxon>
        <taxon>Spermatophyta</taxon>
        <taxon>Magnoliopsida</taxon>
        <taxon>eudicotyledons</taxon>
        <taxon>Gunneridae</taxon>
        <taxon>Pentapetalae</taxon>
        <taxon>rosids</taxon>
        <taxon>Vitales</taxon>
        <taxon>Vitaceae</taxon>
        <taxon>Viteae</taxon>
        <taxon>Vitis</taxon>
    </lineage>
</organism>
<dbReference type="PANTHER" id="PTHR47186:SF63">
    <property type="entry name" value="C-JID DOMAIN-CONTAINING PROTEIN"/>
    <property type="match status" value="1"/>
</dbReference>
<dbReference type="PANTHER" id="PTHR47186">
    <property type="entry name" value="LEUCINE-RICH REPEAT-CONTAINING PROTEIN 57"/>
    <property type="match status" value="1"/>
</dbReference>
<gene>
    <name evidence="3" type="ORF">CK203_059929</name>
</gene>